<accession>A0A5J4WAN6</accession>
<name>A0A5J4WAN6_9EUKA</name>
<protein>
    <submittedName>
        <fullName evidence="1">Uncharacterized protein</fullName>
    </submittedName>
</protein>
<dbReference type="AlphaFoldDB" id="A0A5J4WAN6"/>
<gene>
    <name evidence="1" type="ORF">EZS28_012497</name>
</gene>
<reference evidence="1 2" key="1">
    <citation type="submission" date="2019-03" db="EMBL/GenBank/DDBJ databases">
        <title>Single cell metagenomics reveals metabolic interactions within the superorganism composed of flagellate Streblomastix strix and complex community of Bacteroidetes bacteria on its surface.</title>
        <authorList>
            <person name="Treitli S.C."/>
            <person name="Kolisko M."/>
            <person name="Husnik F."/>
            <person name="Keeling P."/>
            <person name="Hampl V."/>
        </authorList>
    </citation>
    <scope>NUCLEOTIDE SEQUENCE [LARGE SCALE GENOMIC DNA]</scope>
    <source>
        <strain evidence="1">ST1C</strain>
    </source>
</reference>
<evidence type="ECO:0000313" key="2">
    <source>
        <dbReference type="Proteomes" id="UP000324800"/>
    </source>
</evidence>
<dbReference type="Proteomes" id="UP000324800">
    <property type="component" value="Unassembled WGS sequence"/>
</dbReference>
<sequence>MTKQKNFQNGLETIKLQIAKITNIFRIGPSRGILCNLCSIHPKLARTADQAFVVEEAHPSHFDALPRHLGSDKHQRCDEVSEIIPISMSDKGFKDGAMKMIRIVYKNARMQIPNFIISDVTELIIDEEDSGLLR</sequence>
<proteinExistence type="predicted"/>
<evidence type="ECO:0000313" key="1">
    <source>
        <dbReference type="EMBL" id="KAA6391977.1"/>
    </source>
</evidence>
<comment type="caution">
    <text evidence="1">The sequence shown here is derived from an EMBL/GenBank/DDBJ whole genome shotgun (WGS) entry which is preliminary data.</text>
</comment>
<organism evidence="1 2">
    <name type="scientific">Streblomastix strix</name>
    <dbReference type="NCBI Taxonomy" id="222440"/>
    <lineage>
        <taxon>Eukaryota</taxon>
        <taxon>Metamonada</taxon>
        <taxon>Preaxostyla</taxon>
        <taxon>Oxymonadida</taxon>
        <taxon>Streblomastigidae</taxon>
        <taxon>Streblomastix</taxon>
    </lineage>
</organism>
<dbReference type="EMBL" id="SNRW01002700">
    <property type="protein sequence ID" value="KAA6391977.1"/>
    <property type="molecule type" value="Genomic_DNA"/>
</dbReference>